<evidence type="ECO:0000256" key="9">
    <source>
        <dbReference type="SAM" id="MobiDB-lite"/>
    </source>
</evidence>
<dbReference type="Pfam" id="PF00309">
    <property type="entry name" value="Sigma54_AID"/>
    <property type="match status" value="1"/>
</dbReference>
<dbReference type="OrthoDB" id="9814402at2"/>
<name>A0A5C6RRJ1_9FLAO</name>
<comment type="caution">
    <text evidence="12">The sequence shown here is derived from an EMBL/GenBank/DDBJ whole genome shotgun (WGS) entry which is preliminary data.</text>
</comment>
<dbReference type="Pfam" id="PF04552">
    <property type="entry name" value="Sigma54_DBD"/>
    <property type="match status" value="1"/>
</dbReference>
<proteinExistence type="inferred from homology"/>
<reference evidence="12 13" key="1">
    <citation type="submission" date="2019-08" db="EMBL/GenBank/DDBJ databases">
        <title>Genome of Vicingus serpentipes NCIMB 15042.</title>
        <authorList>
            <person name="Bowman J.P."/>
        </authorList>
    </citation>
    <scope>NUCLEOTIDE SEQUENCE [LARGE SCALE GENOMIC DNA]</scope>
    <source>
        <strain evidence="12 13">NCIMB 15042</strain>
    </source>
</reference>
<evidence type="ECO:0000256" key="3">
    <source>
        <dbReference type="ARBA" id="ARBA00022679"/>
    </source>
</evidence>
<dbReference type="PRINTS" id="PR00045">
    <property type="entry name" value="SIGMA54FCT"/>
</dbReference>
<comment type="similarity">
    <text evidence="1">Belongs to the sigma-54 factor family.</text>
</comment>
<sequence>MALKQSLSFKLQQKLSPQQIQLMKLLQLPTIALEQRIKEEMESNPALDEGKEEEEEDISFSNDEDYDDKEKSEAEQDFNFDDYINGDETPSYKLTANNHSQDDEDHQVPLSGGDSFQELLEKQLIMFDLDDDDYEIAHHLIGSLDESGYLRRDLTSIVDDLAFTQNIITDEAHLNLILKLIQQFDPPGVGARTLQECLLLQINKSKGHSLLLMNAKEILENYFEEFTKKHYDKIIDRLNISEEDLKDVIAEILKLNPKPGNSLSDSTKVVQNIIPDFILTIVDDQLELQLNSRNAPELKVSKEYSEMMKGYKEAKEKPSKSQKDALMFVKQKLDSAKWFIDAIKQRQITLITTMEAIIERQKEYFLEGDETLIVPMILKDIADEVDLDISTISRVVNSKYVQTPYGTFLLKTFFSESLSTDSGEEVSSREVKKILQDAIEDEDKKKPLTDEKLSKLLNDKGYNIARRTVAKYREQLNIPVARMRKEL</sequence>
<dbReference type="Gene3D" id="1.10.10.1330">
    <property type="entry name" value="RNA polymerase sigma-54 factor, core-binding domain"/>
    <property type="match status" value="1"/>
</dbReference>
<dbReference type="InterPro" id="IPR007634">
    <property type="entry name" value="RNA_pol_sigma_54_DNA-bd"/>
</dbReference>
<dbReference type="PANTHER" id="PTHR32248:SF4">
    <property type="entry name" value="RNA POLYMERASE SIGMA-54 FACTOR"/>
    <property type="match status" value="1"/>
</dbReference>
<evidence type="ECO:0000256" key="2">
    <source>
        <dbReference type="ARBA" id="ARBA00022478"/>
    </source>
</evidence>
<feature type="compositionally biased region" description="Acidic residues" evidence="9">
    <location>
        <begin position="50"/>
        <end position="67"/>
    </location>
</feature>
<keyword evidence="3" id="KW-0808">Transferase</keyword>
<evidence type="ECO:0000256" key="1">
    <source>
        <dbReference type="ARBA" id="ARBA00008798"/>
    </source>
</evidence>
<dbReference type="GO" id="GO:0006352">
    <property type="term" value="P:DNA-templated transcription initiation"/>
    <property type="evidence" value="ECO:0007669"/>
    <property type="project" value="InterPro"/>
</dbReference>
<dbReference type="RefSeq" id="WP_147102006.1">
    <property type="nucleotide sequence ID" value="NZ_VOOS01000006.1"/>
</dbReference>
<keyword evidence="13" id="KW-1185">Reference proteome</keyword>
<dbReference type="GO" id="GO:0001216">
    <property type="term" value="F:DNA-binding transcription activator activity"/>
    <property type="evidence" value="ECO:0007669"/>
    <property type="project" value="InterPro"/>
</dbReference>
<evidence type="ECO:0000313" key="12">
    <source>
        <dbReference type="EMBL" id="TXB64012.1"/>
    </source>
</evidence>
<dbReference type="PROSITE" id="PS00718">
    <property type="entry name" value="SIGMA54_2"/>
    <property type="match status" value="1"/>
</dbReference>
<dbReference type="GO" id="GO:0003677">
    <property type="term" value="F:DNA binding"/>
    <property type="evidence" value="ECO:0007669"/>
    <property type="project" value="UniProtKB-KW"/>
</dbReference>
<dbReference type="Proteomes" id="UP000321721">
    <property type="component" value="Unassembled WGS sequence"/>
</dbReference>
<feature type="region of interest" description="Disordered" evidence="9">
    <location>
        <begin position="37"/>
        <end position="112"/>
    </location>
</feature>
<dbReference type="PIRSF" id="PIRSF000774">
    <property type="entry name" value="RpoN"/>
    <property type="match status" value="1"/>
</dbReference>
<protein>
    <submittedName>
        <fullName evidence="12">RNA polymerase factor sigma-54</fullName>
    </submittedName>
</protein>
<dbReference type="Pfam" id="PF04963">
    <property type="entry name" value="Sigma54_CBD"/>
    <property type="match status" value="1"/>
</dbReference>
<dbReference type="GO" id="GO:0016987">
    <property type="term" value="F:sigma factor activity"/>
    <property type="evidence" value="ECO:0007669"/>
    <property type="project" value="UniProtKB-KW"/>
</dbReference>
<keyword evidence="4" id="KW-0548">Nucleotidyltransferase</keyword>
<evidence type="ECO:0000256" key="7">
    <source>
        <dbReference type="ARBA" id="ARBA00023125"/>
    </source>
</evidence>
<gene>
    <name evidence="12" type="primary">rpoN</name>
    <name evidence="12" type="ORF">FRY74_12225</name>
</gene>
<dbReference type="GO" id="GO:0000428">
    <property type="term" value="C:DNA-directed RNA polymerase complex"/>
    <property type="evidence" value="ECO:0007669"/>
    <property type="project" value="UniProtKB-KW"/>
</dbReference>
<accession>A0A5C6RRJ1</accession>
<evidence type="ECO:0000256" key="8">
    <source>
        <dbReference type="ARBA" id="ARBA00023163"/>
    </source>
</evidence>
<keyword evidence="7" id="KW-0238">DNA-binding</keyword>
<keyword evidence="5" id="KW-0805">Transcription regulation</keyword>
<feature type="domain" description="RNA polymerase sigma factor 54 core-binding" evidence="11">
    <location>
        <begin position="112"/>
        <end position="304"/>
    </location>
</feature>
<dbReference type="InterPro" id="IPR007046">
    <property type="entry name" value="RNA_pol_sigma_54_core-bd"/>
</dbReference>
<keyword evidence="2" id="KW-0240">DNA-directed RNA polymerase</keyword>
<dbReference type="EMBL" id="VOOS01000006">
    <property type="protein sequence ID" value="TXB64012.1"/>
    <property type="molecule type" value="Genomic_DNA"/>
</dbReference>
<dbReference type="AlphaFoldDB" id="A0A5C6RRJ1"/>
<dbReference type="Gene3D" id="1.10.10.60">
    <property type="entry name" value="Homeodomain-like"/>
    <property type="match status" value="1"/>
</dbReference>
<dbReference type="GO" id="GO:0016779">
    <property type="term" value="F:nucleotidyltransferase activity"/>
    <property type="evidence" value="ECO:0007669"/>
    <property type="project" value="UniProtKB-KW"/>
</dbReference>
<dbReference type="NCBIfam" id="TIGR02395">
    <property type="entry name" value="rpoN_sigma"/>
    <property type="match status" value="1"/>
</dbReference>
<keyword evidence="6" id="KW-0731">Sigma factor</keyword>
<evidence type="ECO:0000256" key="5">
    <source>
        <dbReference type="ARBA" id="ARBA00023015"/>
    </source>
</evidence>
<evidence type="ECO:0000256" key="6">
    <source>
        <dbReference type="ARBA" id="ARBA00023082"/>
    </source>
</evidence>
<dbReference type="PROSITE" id="PS50044">
    <property type="entry name" value="SIGMA54_3"/>
    <property type="match status" value="1"/>
</dbReference>
<evidence type="ECO:0000313" key="13">
    <source>
        <dbReference type="Proteomes" id="UP000321721"/>
    </source>
</evidence>
<feature type="domain" description="RNA polymerase sigma factor 54 DNA-binding" evidence="10">
    <location>
        <begin position="328"/>
        <end position="485"/>
    </location>
</feature>
<keyword evidence="8" id="KW-0804">Transcription</keyword>
<evidence type="ECO:0000259" key="11">
    <source>
        <dbReference type="Pfam" id="PF04963"/>
    </source>
</evidence>
<evidence type="ECO:0000259" key="10">
    <source>
        <dbReference type="Pfam" id="PF04552"/>
    </source>
</evidence>
<organism evidence="12 13">
    <name type="scientific">Vicingus serpentipes</name>
    <dbReference type="NCBI Taxonomy" id="1926625"/>
    <lineage>
        <taxon>Bacteria</taxon>
        <taxon>Pseudomonadati</taxon>
        <taxon>Bacteroidota</taxon>
        <taxon>Flavobacteriia</taxon>
        <taxon>Flavobacteriales</taxon>
        <taxon>Vicingaceae</taxon>
        <taxon>Vicingus</taxon>
    </lineage>
</organism>
<dbReference type="InterPro" id="IPR000394">
    <property type="entry name" value="RNA_pol_sigma_54"/>
</dbReference>
<dbReference type="PANTHER" id="PTHR32248">
    <property type="entry name" value="RNA POLYMERASE SIGMA-54 FACTOR"/>
    <property type="match status" value="1"/>
</dbReference>
<evidence type="ECO:0000256" key="4">
    <source>
        <dbReference type="ARBA" id="ARBA00022695"/>
    </source>
</evidence>
<dbReference type="InterPro" id="IPR038709">
    <property type="entry name" value="RpoN_core-bd_sf"/>
</dbReference>